<dbReference type="AlphaFoldDB" id="A0A1Q3CG16"/>
<dbReference type="InParanoid" id="A0A1Q3CG16"/>
<sequence length="136" mass="15034">MDDDILFSHAAELEKLEKSKDIGTSKASTHKTPSCHSKSEKTGSELRTKGIKMVSTSKVVSFAPRVREKRLRIGTNIRETYQQVSAKEAQRKRAHATAPKASPSAPRLPPLITDLWTPTLSVHRNESTLCLANTIV</sequence>
<evidence type="ECO:0000313" key="2">
    <source>
        <dbReference type="EMBL" id="GAV79206.1"/>
    </source>
</evidence>
<protein>
    <submittedName>
        <fullName evidence="2">Uncharacterized protein</fullName>
    </submittedName>
</protein>
<organism evidence="2 3">
    <name type="scientific">Cephalotus follicularis</name>
    <name type="common">Albany pitcher plant</name>
    <dbReference type="NCBI Taxonomy" id="3775"/>
    <lineage>
        <taxon>Eukaryota</taxon>
        <taxon>Viridiplantae</taxon>
        <taxon>Streptophyta</taxon>
        <taxon>Embryophyta</taxon>
        <taxon>Tracheophyta</taxon>
        <taxon>Spermatophyta</taxon>
        <taxon>Magnoliopsida</taxon>
        <taxon>eudicotyledons</taxon>
        <taxon>Gunneridae</taxon>
        <taxon>Pentapetalae</taxon>
        <taxon>rosids</taxon>
        <taxon>fabids</taxon>
        <taxon>Oxalidales</taxon>
        <taxon>Cephalotaceae</taxon>
        <taxon>Cephalotus</taxon>
    </lineage>
</organism>
<name>A0A1Q3CG16_CEPFO</name>
<feature type="region of interest" description="Disordered" evidence="1">
    <location>
        <begin position="16"/>
        <end position="50"/>
    </location>
</feature>
<reference evidence="3" key="1">
    <citation type="submission" date="2016-04" db="EMBL/GenBank/DDBJ databases">
        <title>Cephalotus genome sequencing.</title>
        <authorList>
            <person name="Fukushima K."/>
            <person name="Hasebe M."/>
            <person name="Fang X."/>
        </authorList>
    </citation>
    <scope>NUCLEOTIDE SEQUENCE [LARGE SCALE GENOMIC DNA]</scope>
    <source>
        <strain evidence="3">cv. St1</strain>
    </source>
</reference>
<dbReference type="EMBL" id="BDDD01001932">
    <property type="protein sequence ID" value="GAV79206.1"/>
    <property type="molecule type" value="Genomic_DNA"/>
</dbReference>
<accession>A0A1Q3CG16</accession>
<feature type="region of interest" description="Disordered" evidence="1">
    <location>
        <begin position="85"/>
        <end position="106"/>
    </location>
</feature>
<proteinExistence type="predicted"/>
<dbReference type="Proteomes" id="UP000187406">
    <property type="component" value="Unassembled WGS sequence"/>
</dbReference>
<comment type="caution">
    <text evidence="2">The sequence shown here is derived from an EMBL/GenBank/DDBJ whole genome shotgun (WGS) entry which is preliminary data.</text>
</comment>
<keyword evidence="3" id="KW-1185">Reference proteome</keyword>
<evidence type="ECO:0000256" key="1">
    <source>
        <dbReference type="SAM" id="MobiDB-lite"/>
    </source>
</evidence>
<feature type="compositionally biased region" description="Basic and acidic residues" evidence="1">
    <location>
        <begin position="37"/>
        <end position="48"/>
    </location>
</feature>
<gene>
    <name evidence="2" type="ORF">CFOL_v3_22671</name>
</gene>
<evidence type="ECO:0000313" key="3">
    <source>
        <dbReference type="Proteomes" id="UP000187406"/>
    </source>
</evidence>
<feature type="compositionally biased region" description="Polar residues" evidence="1">
    <location>
        <begin position="25"/>
        <end position="36"/>
    </location>
</feature>